<keyword evidence="2" id="KW-1185">Reference proteome</keyword>
<name>A0ABR2R794_9ROSI</name>
<evidence type="ECO:0000313" key="2">
    <source>
        <dbReference type="Proteomes" id="UP001396334"/>
    </source>
</evidence>
<organism evidence="1 2">
    <name type="scientific">Hibiscus sabdariffa</name>
    <name type="common">roselle</name>
    <dbReference type="NCBI Taxonomy" id="183260"/>
    <lineage>
        <taxon>Eukaryota</taxon>
        <taxon>Viridiplantae</taxon>
        <taxon>Streptophyta</taxon>
        <taxon>Embryophyta</taxon>
        <taxon>Tracheophyta</taxon>
        <taxon>Spermatophyta</taxon>
        <taxon>Magnoliopsida</taxon>
        <taxon>eudicotyledons</taxon>
        <taxon>Gunneridae</taxon>
        <taxon>Pentapetalae</taxon>
        <taxon>rosids</taxon>
        <taxon>malvids</taxon>
        <taxon>Malvales</taxon>
        <taxon>Malvaceae</taxon>
        <taxon>Malvoideae</taxon>
        <taxon>Hibiscus</taxon>
    </lineage>
</organism>
<protein>
    <submittedName>
        <fullName evidence="1">Uncharacterized protein</fullName>
    </submittedName>
</protein>
<evidence type="ECO:0000313" key="1">
    <source>
        <dbReference type="EMBL" id="KAK9008804.1"/>
    </source>
</evidence>
<dbReference type="EMBL" id="JBBPBN010000025">
    <property type="protein sequence ID" value="KAK9008804.1"/>
    <property type="molecule type" value="Genomic_DNA"/>
</dbReference>
<accession>A0ABR2R794</accession>
<sequence>MYLLVHRIVKFRKNFMSHELEEACIVPIVTLNITKDFGSVMVPFALAQAKESSLVSSGPSGIEGEQRKMTVEESTYVKLVATKEIDENNGRIGGKITKATSKVDSKALITFKGLLRKGHKP</sequence>
<proteinExistence type="predicted"/>
<comment type="caution">
    <text evidence="1">The sequence shown here is derived from an EMBL/GenBank/DDBJ whole genome shotgun (WGS) entry which is preliminary data.</text>
</comment>
<dbReference type="Proteomes" id="UP001396334">
    <property type="component" value="Unassembled WGS sequence"/>
</dbReference>
<reference evidence="1 2" key="1">
    <citation type="journal article" date="2024" name="G3 (Bethesda)">
        <title>Genome assembly of Hibiscus sabdariffa L. provides insights into metabolisms of medicinal natural products.</title>
        <authorList>
            <person name="Kim T."/>
        </authorList>
    </citation>
    <scope>NUCLEOTIDE SEQUENCE [LARGE SCALE GENOMIC DNA]</scope>
    <source>
        <strain evidence="1">TK-2024</strain>
        <tissue evidence="1">Old leaves</tissue>
    </source>
</reference>
<gene>
    <name evidence="1" type="ORF">V6N11_080282</name>
</gene>